<dbReference type="Proteomes" id="UP000634136">
    <property type="component" value="Unassembled WGS sequence"/>
</dbReference>
<feature type="transmembrane region" description="Helical" evidence="2">
    <location>
        <begin position="91"/>
        <end position="111"/>
    </location>
</feature>
<comment type="caution">
    <text evidence="3">The sequence shown here is derived from an EMBL/GenBank/DDBJ whole genome shotgun (WGS) entry which is preliminary data.</text>
</comment>
<sequence length="243" mass="26803">MAHIPHRRVLSRCGDSHRGSLQAGPSGESSTPISISFDSGTLPTHSPMALGSPIYHLEEEASLLLGGLGGLCLFVMRMAPKSFRICVASHPLALSLCSWGGVGFLFFTYVARVMGVIPPFSAFTMAFLNCVNVCLIQLDDEFVRITPMRGSHPSWLHESECQTFLSLVWMALVIEESNLNDIDQDAVARLSRNPWDTWDVVVVIVLASSFRFTISISKYSRDRNSQVLEREVPKRAGQSFGVN</sequence>
<evidence type="ECO:0000313" key="4">
    <source>
        <dbReference type="Proteomes" id="UP000634136"/>
    </source>
</evidence>
<gene>
    <name evidence="3" type="ORF">G2W53_040994</name>
</gene>
<evidence type="ECO:0000256" key="2">
    <source>
        <dbReference type="SAM" id="Phobius"/>
    </source>
</evidence>
<organism evidence="3 4">
    <name type="scientific">Senna tora</name>
    <dbReference type="NCBI Taxonomy" id="362788"/>
    <lineage>
        <taxon>Eukaryota</taxon>
        <taxon>Viridiplantae</taxon>
        <taxon>Streptophyta</taxon>
        <taxon>Embryophyta</taxon>
        <taxon>Tracheophyta</taxon>
        <taxon>Spermatophyta</taxon>
        <taxon>Magnoliopsida</taxon>
        <taxon>eudicotyledons</taxon>
        <taxon>Gunneridae</taxon>
        <taxon>Pentapetalae</taxon>
        <taxon>rosids</taxon>
        <taxon>fabids</taxon>
        <taxon>Fabales</taxon>
        <taxon>Fabaceae</taxon>
        <taxon>Caesalpinioideae</taxon>
        <taxon>Cassia clade</taxon>
        <taxon>Senna</taxon>
    </lineage>
</organism>
<evidence type="ECO:0000313" key="3">
    <source>
        <dbReference type="EMBL" id="KAF7801883.1"/>
    </source>
</evidence>
<dbReference type="EMBL" id="JAAIUW010000013">
    <property type="protein sequence ID" value="KAF7801883.1"/>
    <property type="molecule type" value="Genomic_DNA"/>
</dbReference>
<dbReference type="AlphaFoldDB" id="A0A834SGM9"/>
<proteinExistence type="predicted"/>
<feature type="transmembrane region" description="Helical" evidence="2">
    <location>
        <begin position="117"/>
        <end position="138"/>
    </location>
</feature>
<accession>A0A834SGM9</accession>
<reference evidence="3" key="1">
    <citation type="submission" date="2020-09" db="EMBL/GenBank/DDBJ databases">
        <title>Genome-Enabled Discovery of Anthraquinone Biosynthesis in Senna tora.</title>
        <authorList>
            <person name="Kang S.-H."/>
            <person name="Pandey R.P."/>
            <person name="Lee C.-M."/>
            <person name="Sim J.-S."/>
            <person name="Jeong J.-T."/>
            <person name="Choi B.-S."/>
            <person name="Jung M."/>
            <person name="Ginzburg D."/>
            <person name="Zhao K."/>
            <person name="Won S.Y."/>
            <person name="Oh T.-J."/>
            <person name="Yu Y."/>
            <person name="Kim N.-H."/>
            <person name="Lee O.R."/>
            <person name="Lee T.-H."/>
            <person name="Bashyal P."/>
            <person name="Kim T.-S."/>
            <person name="Lee W.-H."/>
            <person name="Kawkins C."/>
            <person name="Kim C.-K."/>
            <person name="Kim J.S."/>
            <person name="Ahn B.O."/>
            <person name="Rhee S.Y."/>
            <person name="Sohng J.K."/>
        </authorList>
    </citation>
    <scope>NUCLEOTIDE SEQUENCE</scope>
    <source>
        <tissue evidence="3">Leaf</tissue>
    </source>
</reference>
<name>A0A834SGM9_9FABA</name>
<keyword evidence="2" id="KW-0472">Membrane</keyword>
<protein>
    <submittedName>
        <fullName evidence="3">Uncharacterized protein</fullName>
    </submittedName>
</protein>
<keyword evidence="4" id="KW-1185">Reference proteome</keyword>
<keyword evidence="2" id="KW-1133">Transmembrane helix</keyword>
<keyword evidence="2" id="KW-0812">Transmembrane</keyword>
<feature type="region of interest" description="Disordered" evidence="1">
    <location>
        <begin position="11"/>
        <end position="32"/>
    </location>
</feature>
<evidence type="ECO:0000256" key="1">
    <source>
        <dbReference type="SAM" id="MobiDB-lite"/>
    </source>
</evidence>